<dbReference type="SUPFAM" id="SSF52009">
    <property type="entry name" value="Phosphohistidine domain"/>
    <property type="match status" value="1"/>
</dbReference>
<dbReference type="AlphaFoldDB" id="A0A523XNE8"/>
<dbReference type="Gene3D" id="3.30.1490.20">
    <property type="entry name" value="ATP-grasp fold, A domain"/>
    <property type="match status" value="1"/>
</dbReference>
<feature type="non-terminal residue" evidence="15">
    <location>
        <position position="728"/>
    </location>
</feature>
<evidence type="ECO:0000256" key="10">
    <source>
        <dbReference type="ARBA" id="ARBA00022842"/>
    </source>
</evidence>
<dbReference type="Gene3D" id="1.10.189.10">
    <property type="entry name" value="Pyruvate Phosphate Dikinase, domain 2"/>
    <property type="match status" value="1"/>
</dbReference>
<sequence>MATKYVYFFGGGKADGKANSTDLLGGKGANLAEMARMGVPVPPGFTIIADVCNIYFQSNSNYPREVTLQVEENLAKLEQVIGARFGDEENPLLLSVRSGARVSMPGMMDTVLNLGLNEASVAALVRKTANERFVYDAYRRFVEMYGNVVMGVEDTIFDEILRKARESRPGMELAIEGLKELSSKLRAAANAATGKDFPTDPMEQLWAAISAVFESWNNPRAIAYREISKISHHWGTAVTVQAMVFGNMGDDSGTGVVFSRNPATGERELIGEFLLNAQGEDIVAGTRTPQPISELKRLLPPCYEELVDVSQRLERHFKDMQDIEFTIQNGRLWILQTRAGKRTAHASIKIAMDLLRERLIAGTEAFLRTTPNEVEQVLHPIIDPSERREVIAKGLPASPGAASGRVIFDPDEVVELAGKNGDYILVRQQTSADDIRGINAAAGVLTTRGGITSHAAVVARGMGRCCVVGCSSIDVDLEKEEFAVGNRIINKGDFITLDGSTGEVFSGKLSTAPAKPSNEFKELMVWTDLVKGMGVMANADNPQDAKLARDFGAEGIGLCRTEHMFFQLDRIDHFREAILADETEERRQALQKLLGFQRSDFREIFKEMEGLPVTIRLLDPPLHEFFPLPHAEDELRALAKRLGISFRRLKEKMLTFDEFNPMLGHRGCRLGITHPEIYEMQVRAIMEAAYELMKNGSTVYPEIMLPFVSTIGGLKLLKKLVADTCEQV</sequence>
<dbReference type="SUPFAM" id="SSF56059">
    <property type="entry name" value="Glutathione synthetase ATP-binding domain-like"/>
    <property type="match status" value="1"/>
</dbReference>
<evidence type="ECO:0000256" key="11">
    <source>
        <dbReference type="ARBA" id="ARBA00032883"/>
    </source>
</evidence>
<dbReference type="InterPro" id="IPR013815">
    <property type="entry name" value="ATP_grasp_subdomain_1"/>
</dbReference>
<dbReference type="GO" id="GO:0046872">
    <property type="term" value="F:metal ion binding"/>
    <property type="evidence" value="ECO:0007669"/>
    <property type="project" value="UniProtKB-KW"/>
</dbReference>
<evidence type="ECO:0000256" key="2">
    <source>
        <dbReference type="ARBA" id="ARBA00007837"/>
    </source>
</evidence>
<dbReference type="InterPro" id="IPR018274">
    <property type="entry name" value="PEP_util_AS"/>
</dbReference>
<evidence type="ECO:0000256" key="6">
    <source>
        <dbReference type="ARBA" id="ARBA00022723"/>
    </source>
</evidence>
<dbReference type="Proteomes" id="UP000315534">
    <property type="component" value="Unassembled WGS sequence"/>
</dbReference>
<comment type="caution">
    <text evidence="15">The sequence shown here is derived from an EMBL/GenBank/DDBJ whole genome shotgun (WGS) entry which is preliminary data.</text>
</comment>
<dbReference type="InterPro" id="IPR000121">
    <property type="entry name" value="PEP_util_C"/>
</dbReference>
<dbReference type="InterPro" id="IPR008279">
    <property type="entry name" value="PEP-util_enz_mobile_dom"/>
</dbReference>
<dbReference type="InterPro" id="IPR002192">
    <property type="entry name" value="PPDK_AMP/ATP-bd"/>
</dbReference>
<dbReference type="SUPFAM" id="SSF51621">
    <property type="entry name" value="Phosphoenolpyruvate/pyruvate domain"/>
    <property type="match status" value="1"/>
</dbReference>
<evidence type="ECO:0000256" key="3">
    <source>
        <dbReference type="ARBA" id="ARBA00011994"/>
    </source>
</evidence>
<dbReference type="InterPro" id="IPR040442">
    <property type="entry name" value="Pyrv_kinase-like_dom_sf"/>
</dbReference>
<feature type="domain" description="Pyruvate phosphate dikinase AMP/ATP-binding" evidence="13">
    <location>
        <begin position="66"/>
        <end position="292"/>
    </location>
</feature>
<evidence type="ECO:0000259" key="12">
    <source>
        <dbReference type="Pfam" id="PF00391"/>
    </source>
</evidence>
<dbReference type="InterPro" id="IPR036637">
    <property type="entry name" value="Phosphohistidine_dom_sf"/>
</dbReference>
<dbReference type="Pfam" id="PF02896">
    <property type="entry name" value="PEP-utilizers_C"/>
    <property type="match status" value="1"/>
</dbReference>
<dbReference type="PANTHER" id="PTHR22931">
    <property type="entry name" value="PHOSPHOENOLPYRUVATE DIKINASE-RELATED"/>
    <property type="match status" value="1"/>
</dbReference>
<evidence type="ECO:0000256" key="8">
    <source>
        <dbReference type="ARBA" id="ARBA00022777"/>
    </source>
</evidence>
<dbReference type="Gene3D" id="3.20.20.60">
    <property type="entry name" value="Phosphoenolpyruvate-binding domains"/>
    <property type="match status" value="1"/>
</dbReference>
<gene>
    <name evidence="15" type="ORF">E3J38_05555</name>
</gene>
<keyword evidence="6" id="KW-0479">Metal-binding</keyword>
<proteinExistence type="inferred from homology"/>
<dbReference type="InterPro" id="IPR010121">
    <property type="entry name" value="Pyruvate_phosphate_dikinase"/>
</dbReference>
<feature type="domain" description="PEP-utilising enzyme C-terminal" evidence="14">
    <location>
        <begin position="517"/>
        <end position="727"/>
    </location>
</feature>
<keyword evidence="10" id="KW-0460">Magnesium</keyword>
<dbReference type="Pfam" id="PF00391">
    <property type="entry name" value="PEP-utilizers"/>
    <property type="match status" value="1"/>
</dbReference>
<evidence type="ECO:0000256" key="9">
    <source>
        <dbReference type="ARBA" id="ARBA00022840"/>
    </source>
</evidence>
<evidence type="ECO:0000256" key="4">
    <source>
        <dbReference type="ARBA" id="ARBA00020138"/>
    </source>
</evidence>
<dbReference type="PROSITE" id="PS00370">
    <property type="entry name" value="PEP_ENZYMES_PHOS_SITE"/>
    <property type="match status" value="1"/>
</dbReference>
<comment type="similarity">
    <text evidence="2">Belongs to the PEP-utilizing enzyme family.</text>
</comment>
<evidence type="ECO:0000256" key="5">
    <source>
        <dbReference type="ARBA" id="ARBA00022679"/>
    </source>
</evidence>
<dbReference type="Gene3D" id="1.20.80.30">
    <property type="match status" value="1"/>
</dbReference>
<accession>A0A523XNE8</accession>
<dbReference type="Pfam" id="PF01326">
    <property type="entry name" value="PPDK_N"/>
    <property type="match status" value="3"/>
</dbReference>
<dbReference type="GO" id="GO:0016301">
    <property type="term" value="F:kinase activity"/>
    <property type="evidence" value="ECO:0007669"/>
    <property type="project" value="UniProtKB-KW"/>
</dbReference>
<dbReference type="Gene3D" id="3.30.470.20">
    <property type="entry name" value="ATP-grasp fold, B domain"/>
    <property type="match status" value="1"/>
</dbReference>
<evidence type="ECO:0000259" key="13">
    <source>
        <dbReference type="Pfam" id="PF01326"/>
    </source>
</evidence>
<dbReference type="NCBIfam" id="NF004531">
    <property type="entry name" value="PRK05878.1"/>
    <property type="match status" value="1"/>
</dbReference>
<dbReference type="GO" id="GO:0050242">
    <property type="term" value="F:pyruvate, phosphate dikinase activity"/>
    <property type="evidence" value="ECO:0007669"/>
    <property type="project" value="UniProtKB-EC"/>
</dbReference>
<keyword evidence="9" id="KW-0067">ATP-binding</keyword>
<reference evidence="15 16" key="1">
    <citation type="submission" date="2019-03" db="EMBL/GenBank/DDBJ databases">
        <title>Metabolic potential of uncultured bacteria and archaea associated with petroleum seepage in deep-sea sediments.</title>
        <authorList>
            <person name="Dong X."/>
            <person name="Hubert C."/>
        </authorList>
    </citation>
    <scope>NUCLEOTIDE SEQUENCE [LARGE SCALE GENOMIC DNA]</scope>
    <source>
        <strain evidence="15">E29_bin36</strain>
    </source>
</reference>
<keyword evidence="15" id="KW-0670">Pyruvate</keyword>
<feature type="domain" description="Pyruvate phosphate dikinase AMP/ATP-binding" evidence="13">
    <location>
        <begin position="303"/>
        <end position="357"/>
    </location>
</feature>
<keyword evidence="8 15" id="KW-0418">Kinase</keyword>
<feature type="domain" description="Pyruvate phosphate dikinase AMP/ATP-binding" evidence="13">
    <location>
        <begin position="22"/>
        <end position="59"/>
    </location>
</feature>
<evidence type="ECO:0000256" key="7">
    <source>
        <dbReference type="ARBA" id="ARBA00022741"/>
    </source>
</evidence>
<comment type="cofactor">
    <cofactor evidence="1">
        <name>Mg(2+)</name>
        <dbReference type="ChEBI" id="CHEBI:18420"/>
    </cofactor>
</comment>
<dbReference type="EMBL" id="SOIP01000331">
    <property type="protein sequence ID" value="TET80459.1"/>
    <property type="molecule type" value="Genomic_DNA"/>
</dbReference>
<dbReference type="GO" id="GO:0005524">
    <property type="term" value="F:ATP binding"/>
    <property type="evidence" value="ECO:0007669"/>
    <property type="project" value="UniProtKB-KW"/>
</dbReference>
<dbReference type="EC" id="2.7.9.1" evidence="3"/>
<organism evidence="15 16">
    <name type="scientific">candidate division TA06 bacterium</name>
    <dbReference type="NCBI Taxonomy" id="2250710"/>
    <lineage>
        <taxon>Bacteria</taxon>
        <taxon>Bacteria division TA06</taxon>
    </lineage>
</organism>
<evidence type="ECO:0000256" key="1">
    <source>
        <dbReference type="ARBA" id="ARBA00001946"/>
    </source>
</evidence>
<keyword evidence="5 15" id="KW-0808">Transferase</keyword>
<dbReference type="InterPro" id="IPR015813">
    <property type="entry name" value="Pyrv/PenolPyrv_kinase-like_dom"/>
</dbReference>
<evidence type="ECO:0000313" key="16">
    <source>
        <dbReference type="Proteomes" id="UP000315534"/>
    </source>
</evidence>
<evidence type="ECO:0000259" key="14">
    <source>
        <dbReference type="Pfam" id="PF02896"/>
    </source>
</evidence>
<dbReference type="Gene3D" id="3.50.30.10">
    <property type="entry name" value="Phosphohistidine domain"/>
    <property type="match status" value="1"/>
</dbReference>
<dbReference type="NCBIfam" id="TIGR01828">
    <property type="entry name" value="pyru_phos_dikin"/>
    <property type="match status" value="1"/>
</dbReference>
<dbReference type="PANTHER" id="PTHR22931:SF9">
    <property type="entry name" value="PYRUVATE, PHOSPHATE DIKINASE 1, CHLOROPLASTIC"/>
    <property type="match status" value="1"/>
</dbReference>
<name>A0A523XNE8_UNCT6</name>
<feature type="domain" description="PEP-utilising enzyme mobile" evidence="12">
    <location>
        <begin position="422"/>
        <end position="502"/>
    </location>
</feature>
<keyword evidence="7" id="KW-0547">Nucleotide-binding</keyword>
<evidence type="ECO:0000313" key="15">
    <source>
        <dbReference type="EMBL" id="TET80459.1"/>
    </source>
</evidence>
<protein>
    <recommendedName>
        <fullName evidence="4">Pyruvate, phosphate dikinase</fullName>
        <ecNumber evidence="3">2.7.9.1</ecNumber>
    </recommendedName>
    <alternativeName>
        <fullName evidence="11">Pyruvate, orthophosphate dikinase</fullName>
    </alternativeName>
</protein>